<dbReference type="GO" id="GO:0030288">
    <property type="term" value="C:outer membrane-bounded periplasmic space"/>
    <property type="evidence" value="ECO:0007669"/>
    <property type="project" value="TreeGrafter"/>
</dbReference>
<dbReference type="InterPro" id="IPR013486">
    <property type="entry name" value="SpoIID/LytB"/>
</dbReference>
<dbReference type="OrthoDB" id="9794671at2"/>
<keyword evidence="4" id="KW-1185">Reference proteome</keyword>
<feature type="transmembrane region" description="Helical" evidence="1">
    <location>
        <begin position="6"/>
        <end position="24"/>
    </location>
</feature>
<organism evidence="3 4">
    <name type="scientific">Anaerobranca gottschalkii DSM 13577</name>
    <dbReference type="NCBI Taxonomy" id="1120990"/>
    <lineage>
        <taxon>Bacteria</taxon>
        <taxon>Bacillati</taxon>
        <taxon>Bacillota</taxon>
        <taxon>Clostridia</taxon>
        <taxon>Eubacteriales</taxon>
        <taxon>Proteinivoracaceae</taxon>
        <taxon>Anaerobranca</taxon>
    </lineage>
</organism>
<dbReference type="NCBIfam" id="TIGR02870">
    <property type="entry name" value="spore_II_D"/>
    <property type="match status" value="1"/>
</dbReference>
<reference evidence="4" key="1">
    <citation type="submission" date="2016-10" db="EMBL/GenBank/DDBJ databases">
        <authorList>
            <person name="Varghese N."/>
            <person name="Submissions S."/>
        </authorList>
    </citation>
    <scope>NUCLEOTIDE SEQUENCE [LARGE SCALE GENOMIC DNA]</scope>
    <source>
        <strain evidence="4">DSM 13577</strain>
    </source>
</reference>
<evidence type="ECO:0000256" key="1">
    <source>
        <dbReference type="SAM" id="Phobius"/>
    </source>
</evidence>
<evidence type="ECO:0000313" key="3">
    <source>
        <dbReference type="EMBL" id="SET18580.1"/>
    </source>
</evidence>
<dbReference type="Proteomes" id="UP000243819">
    <property type="component" value="Unassembled WGS sequence"/>
</dbReference>
<keyword evidence="1" id="KW-1133">Transmembrane helix</keyword>
<evidence type="ECO:0000259" key="2">
    <source>
        <dbReference type="Pfam" id="PF08486"/>
    </source>
</evidence>
<sequence>MGKNILIYFGVTLMVLLILPAILVKGCKGPTFPNDLDLTYENIKINVYFHKEDKLKEMELEEYIVGVVAGEMPARFDIEALKAQAVIARTYAVTRMRLFGGSGYSGYPGADICDDYRHSQHYLTPTEAKSNWPFWQRSIYWRKIVEAVYSTKGEIITYQGKPIDALYHSTCGGATENSEEVFTYAIPYLRGVTCLYCKDSPRFTQKVTYTKTGFINILEGEGLQRVVGAREIDMGIVSKTNSDRITYFRIGDKIFRGTDVRLLFKLNSARFTYNYDGANIVFNVVGYGHGVGMCQYGANGLAKKGYNYKDIINYYYTDVELENLHNYLSIQE</sequence>
<feature type="domain" description="Sporulation stage II protein D amidase enhancer LytB N-terminal" evidence="2">
    <location>
        <begin position="50"/>
        <end position="158"/>
    </location>
</feature>
<dbReference type="InterPro" id="IPR051922">
    <property type="entry name" value="Bact_Sporulation_Assoc"/>
</dbReference>
<dbReference type="NCBIfam" id="TIGR02669">
    <property type="entry name" value="SpoIID_LytB"/>
    <property type="match status" value="1"/>
</dbReference>
<dbReference type="PANTHER" id="PTHR30032">
    <property type="entry name" value="N-ACETYLMURAMOYL-L-ALANINE AMIDASE-RELATED"/>
    <property type="match status" value="1"/>
</dbReference>
<dbReference type="RefSeq" id="WP_091351493.1">
    <property type="nucleotide sequence ID" value="NZ_FOIF01000073.1"/>
</dbReference>
<dbReference type="PANTHER" id="PTHR30032:SF4">
    <property type="entry name" value="AMIDASE ENHANCER"/>
    <property type="match status" value="1"/>
</dbReference>
<name>A0A1I0CG60_9FIRM</name>
<dbReference type="Pfam" id="PF08486">
    <property type="entry name" value="SpoIID"/>
    <property type="match status" value="1"/>
</dbReference>
<dbReference type="AlphaFoldDB" id="A0A1I0CG60"/>
<proteinExistence type="predicted"/>
<dbReference type="GO" id="GO:0030435">
    <property type="term" value="P:sporulation resulting in formation of a cellular spore"/>
    <property type="evidence" value="ECO:0007669"/>
    <property type="project" value="InterPro"/>
</dbReference>
<keyword evidence="1" id="KW-0812">Transmembrane</keyword>
<keyword evidence="1" id="KW-0472">Membrane</keyword>
<accession>A0A1I0CG60</accession>
<protein>
    <submittedName>
        <fullName evidence="3">Stage II sporulation protein D</fullName>
    </submittedName>
</protein>
<dbReference type="STRING" id="1120990.SAMN03080614_10733"/>
<evidence type="ECO:0000313" key="4">
    <source>
        <dbReference type="Proteomes" id="UP000243819"/>
    </source>
</evidence>
<dbReference type="InterPro" id="IPR014225">
    <property type="entry name" value="Spore_II_D_firmicutes"/>
</dbReference>
<dbReference type="InterPro" id="IPR013693">
    <property type="entry name" value="SpoIID/LytB_N"/>
</dbReference>
<gene>
    <name evidence="3" type="ORF">SAMN03080614_10733</name>
</gene>
<dbReference type="EMBL" id="FOIF01000073">
    <property type="protein sequence ID" value="SET18580.1"/>
    <property type="molecule type" value="Genomic_DNA"/>
</dbReference>